<proteinExistence type="predicted"/>
<evidence type="ECO:0000256" key="2">
    <source>
        <dbReference type="SAM" id="SignalP"/>
    </source>
</evidence>
<feature type="region of interest" description="Disordered" evidence="1">
    <location>
        <begin position="178"/>
        <end position="209"/>
    </location>
</feature>
<name>A0A1G1VE40_9BACT</name>
<evidence type="ECO:0000313" key="4">
    <source>
        <dbReference type="Proteomes" id="UP000177685"/>
    </source>
</evidence>
<organism evidence="3 4">
    <name type="scientific">Candidatus Blackburnbacteria bacterium RIFCSPLOWO2_01_FULL_41_27</name>
    <dbReference type="NCBI Taxonomy" id="1797520"/>
    <lineage>
        <taxon>Bacteria</taxon>
        <taxon>Candidatus Blackburniibacteriota</taxon>
    </lineage>
</organism>
<evidence type="ECO:0000313" key="3">
    <source>
        <dbReference type="EMBL" id="OGY13694.1"/>
    </source>
</evidence>
<evidence type="ECO:0008006" key="5">
    <source>
        <dbReference type="Google" id="ProtNLM"/>
    </source>
</evidence>
<feature type="signal peptide" evidence="2">
    <location>
        <begin position="1"/>
        <end position="21"/>
    </location>
</feature>
<dbReference type="EMBL" id="MHCD01000029">
    <property type="protein sequence ID" value="OGY13694.1"/>
    <property type="molecule type" value="Genomic_DNA"/>
</dbReference>
<comment type="caution">
    <text evidence="3">The sequence shown here is derived from an EMBL/GenBank/DDBJ whole genome shotgun (WGS) entry which is preliminary data.</text>
</comment>
<sequence length="499" mass="54409">MFRFLLLFSLILFSFPSTSKAQVADPALCPEGYTCPDTSFKPVPGKEIPVEKKGFFGISLPSFSGDTGPSKDQLRSPDYSREEEFFMDSEIISRSLPYEVIKEGLPEFKPDNLKGTLSHPGCGKVSVKNNEGNTTTKGDTRIEQGRAELIPLTSSYNQLLLGFRFWEAQSSGDKPAKLRFKSIQPSGNPTLSENSGDCVNEGGESYGEATTLTNPAPASAGLLGNLASEIGKFISGLLDKAGATATATFSVQQTKIFPGEEAFAKQSNNFLNSFLPFEDAQKMIDQEEAVSYRAIGEGKVVGVPFEGAKSTQNKTVDLVKSLRPYEEAKLITTLGPTGGLQEVKPPTPGLNYTIPYNNPDAVRLTPEIKNKIIEMVKNSWPNTKIAEQWDIVASTSYASGINPAFAIALWIEESGASHYNNHFSCPPSESDFQKSFNCFINTTNNIQPPDWARWVRNYCGTPENQPICKNDSNGNFIDGLESWYKKIVPPGSPGAATPL</sequence>
<keyword evidence="2" id="KW-0732">Signal</keyword>
<accession>A0A1G1VE40</accession>
<feature type="compositionally biased region" description="Polar residues" evidence="1">
    <location>
        <begin position="183"/>
        <end position="197"/>
    </location>
</feature>
<protein>
    <recommendedName>
        <fullName evidence="5">Transglycosylase SLT domain-containing protein</fullName>
    </recommendedName>
</protein>
<dbReference type="Proteomes" id="UP000177685">
    <property type="component" value="Unassembled WGS sequence"/>
</dbReference>
<reference evidence="3 4" key="1">
    <citation type="journal article" date="2016" name="Nat. Commun.">
        <title>Thousands of microbial genomes shed light on interconnected biogeochemical processes in an aquifer system.</title>
        <authorList>
            <person name="Anantharaman K."/>
            <person name="Brown C.T."/>
            <person name="Hug L.A."/>
            <person name="Sharon I."/>
            <person name="Castelle C.J."/>
            <person name="Probst A.J."/>
            <person name="Thomas B.C."/>
            <person name="Singh A."/>
            <person name="Wilkins M.J."/>
            <person name="Karaoz U."/>
            <person name="Brodie E.L."/>
            <person name="Williams K.H."/>
            <person name="Hubbard S.S."/>
            <person name="Banfield J.F."/>
        </authorList>
    </citation>
    <scope>NUCLEOTIDE SEQUENCE [LARGE SCALE GENOMIC DNA]</scope>
</reference>
<evidence type="ECO:0000256" key="1">
    <source>
        <dbReference type="SAM" id="MobiDB-lite"/>
    </source>
</evidence>
<dbReference type="AlphaFoldDB" id="A0A1G1VE40"/>
<feature type="chain" id="PRO_5009581016" description="Transglycosylase SLT domain-containing protein" evidence="2">
    <location>
        <begin position="22"/>
        <end position="499"/>
    </location>
</feature>
<gene>
    <name evidence="3" type="ORF">A3A58_03520</name>
</gene>